<protein>
    <submittedName>
        <fullName evidence="2">Uncharacterized protein</fullName>
    </submittedName>
</protein>
<evidence type="ECO:0000313" key="3">
    <source>
        <dbReference type="Proteomes" id="UP000196778"/>
    </source>
</evidence>
<evidence type="ECO:0000313" key="2">
    <source>
        <dbReference type="EMBL" id="SJN40154.1"/>
    </source>
</evidence>
<sequence length="60" mass="6428">MRFTTAIVTALMVFSIYFIMFATPDGADMTRQGVVAAIVAVVGGAIAYAITRPRQKDSSQ</sequence>
<evidence type="ECO:0000256" key="1">
    <source>
        <dbReference type="SAM" id="Phobius"/>
    </source>
</evidence>
<feature type="transmembrane region" description="Helical" evidence="1">
    <location>
        <begin position="34"/>
        <end position="51"/>
    </location>
</feature>
<gene>
    <name evidence="2" type="ORF">FM119_11810</name>
</gene>
<dbReference type="Proteomes" id="UP000196778">
    <property type="component" value="Unassembled WGS sequence"/>
</dbReference>
<proteinExistence type="predicted"/>
<accession>A0A1R4K7J0</accession>
<dbReference type="EMBL" id="FUKR01000067">
    <property type="protein sequence ID" value="SJN40154.1"/>
    <property type="molecule type" value="Genomic_DNA"/>
</dbReference>
<dbReference type="RefSeq" id="WP_087138366.1">
    <property type="nucleotide sequence ID" value="NZ_FUKR01000067.1"/>
</dbReference>
<organism evidence="2 3">
    <name type="scientific">Mycetocola reblochoni REB411</name>
    <dbReference type="NCBI Taxonomy" id="1255698"/>
    <lineage>
        <taxon>Bacteria</taxon>
        <taxon>Bacillati</taxon>
        <taxon>Actinomycetota</taxon>
        <taxon>Actinomycetes</taxon>
        <taxon>Micrococcales</taxon>
        <taxon>Microbacteriaceae</taxon>
        <taxon>Mycetocola</taxon>
    </lineage>
</organism>
<keyword evidence="1" id="KW-0472">Membrane</keyword>
<feature type="transmembrane region" description="Helical" evidence="1">
    <location>
        <begin position="5"/>
        <end position="22"/>
    </location>
</feature>
<name>A0A1R4K7J0_9MICO</name>
<keyword evidence="3" id="KW-1185">Reference proteome</keyword>
<keyword evidence="1" id="KW-0812">Transmembrane</keyword>
<keyword evidence="1" id="KW-1133">Transmembrane helix</keyword>
<dbReference type="AlphaFoldDB" id="A0A1R4K7J0"/>
<reference evidence="3" key="1">
    <citation type="submission" date="2017-02" db="EMBL/GenBank/DDBJ databases">
        <authorList>
            <person name="Dridi B."/>
        </authorList>
    </citation>
    <scope>NUCLEOTIDE SEQUENCE [LARGE SCALE GENOMIC DNA]</scope>
    <source>
        <strain evidence="3">EB411</strain>
    </source>
</reference>